<evidence type="ECO:0000313" key="1">
    <source>
        <dbReference type="EMBL" id="AOS97425.1"/>
    </source>
</evidence>
<name>A0A1C9W8I1_9GAMM</name>
<organism evidence="1 2">
    <name type="scientific">Microbulbifer aggregans</name>
    <dbReference type="NCBI Taxonomy" id="1769779"/>
    <lineage>
        <taxon>Bacteria</taxon>
        <taxon>Pseudomonadati</taxon>
        <taxon>Pseudomonadota</taxon>
        <taxon>Gammaproteobacteria</taxon>
        <taxon>Cellvibrionales</taxon>
        <taxon>Microbulbiferaceae</taxon>
        <taxon>Microbulbifer</taxon>
    </lineage>
</organism>
<dbReference type="OrthoDB" id="9808883at2"/>
<dbReference type="AlphaFoldDB" id="A0A1C9W8I1"/>
<accession>A0A1C9W8I1</accession>
<evidence type="ECO:0000313" key="2">
    <source>
        <dbReference type="Proteomes" id="UP000095672"/>
    </source>
</evidence>
<gene>
    <name evidence="1" type="ORF">AUP74_01995</name>
</gene>
<protein>
    <recommendedName>
        <fullName evidence="3">DUF1272 domain-containing protein</fullName>
    </recommendedName>
</protein>
<dbReference type="KEGG" id="micc:AUP74_01995"/>
<dbReference type="STRING" id="1769779.AUP74_01995"/>
<dbReference type="Proteomes" id="UP000095672">
    <property type="component" value="Chromosome"/>
</dbReference>
<sequence>MLKMKPSCERCSAALGLGDQAYICSFECTFCPTCAEVLSRSCPNCQGSLVPRPPRTRSPTEVPSQGFKAKLEEILNRS</sequence>
<dbReference type="RefSeq" id="WP_069947434.1">
    <property type="nucleotide sequence ID" value="NZ_CP014143.1"/>
</dbReference>
<proteinExistence type="predicted"/>
<dbReference type="InterPro" id="IPR010696">
    <property type="entry name" value="DUF1272"/>
</dbReference>
<reference evidence="2" key="1">
    <citation type="submission" date="2016-01" db="EMBL/GenBank/DDBJ databases">
        <title>Complete genome sequence of Microbulbifer sp. CCB-MM1, a halophile isolated from Matang Mangrove Forest, Perak.</title>
        <authorList>
            <person name="Moh T.H."/>
            <person name="Dinesh B."/>
            <person name="Lau N.-S."/>
            <person name="Go F."/>
            <person name="Alexander Chong S.-C."/>
        </authorList>
    </citation>
    <scope>NUCLEOTIDE SEQUENCE [LARGE SCALE GENOMIC DNA]</scope>
    <source>
        <strain evidence="2">CCB-MM1</strain>
    </source>
</reference>
<dbReference type="EMBL" id="CP014143">
    <property type="protein sequence ID" value="AOS97425.1"/>
    <property type="molecule type" value="Genomic_DNA"/>
</dbReference>
<dbReference type="Pfam" id="PF06906">
    <property type="entry name" value="DUF1272"/>
    <property type="match status" value="1"/>
</dbReference>
<evidence type="ECO:0008006" key="3">
    <source>
        <dbReference type="Google" id="ProtNLM"/>
    </source>
</evidence>
<keyword evidence="2" id="KW-1185">Reference proteome</keyword>